<sequence length="60" mass="7025">MVGTHQFGQTVRWIDVTMDTPGGYDEHLCKMMSYLRYLVALAYRARKFEFGDCDKWEASV</sequence>
<evidence type="ECO:0000313" key="1">
    <source>
        <dbReference type="EMBL" id="KAF0936028.1"/>
    </source>
</evidence>
<keyword evidence="2" id="KW-1185">Reference proteome</keyword>
<dbReference type="Proteomes" id="UP000479710">
    <property type="component" value="Unassembled WGS sequence"/>
</dbReference>
<comment type="caution">
    <text evidence="1">The sequence shown here is derived from an EMBL/GenBank/DDBJ whole genome shotgun (WGS) entry which is preliminary data.</text>
</comment>
<dbReference type="EMBL" id="SPHZ02000001">
    <property type="protein sequence ID" value="KAF0936028.1"/>
    <property type="molecule type" value="Genomic_DNA"/>
</dbReference>
<gene>
    <name evidence="1" type="ORF">E2562_038241</name>
</gene>
<protein>
    <submittedName>
        <fullName evidence="1">Uncharacterized protein</fullName>
    </submittedName>
</protein>
<reference evidence="1 2" key="1">
    <citation type="submission" date="2019-11" db="EMBL/GenBank/DDBJ databases">
        <title>Whole genome sequence of Oryza granulata.</title>
        <authorList>
            <person name="Li W."/>
        </authorList>
    </citation>
    <scope>NUCLEOTIDE SEQUENCE [LARGE SCALE GENOMIC DNA]</scope>
    <source>
        <strain evidence="2">cv. Menghai</strain>
        <tissue evidence="1">Leaf</tissue>
    </source>
</reference>
<organism evidence="1 2">
    <name type="scientific">Oryza meyeriana var. granulata</name>
    <dbReference type="NCBI Taxonomy" id="110450"/>
    <lineage>
        <taxon>Eukaryota</taxon>
        <taxon>Viridiplantae</taxon>
        <taxon>Streptophyta</taxon>
        <taxon>Embryophyta</taxon>
        <taxon>Tracheophyta</taxon>
        <taxon>Spermatophyta</taxon>
        <taxon>Magnoliopsida</taxon>
        <taxon>Liliopsida</taxon>
        <taxon>Poales</taxon>
        <taxon>Poaceae</taxon>
        <taxon>BOP clade</taxon>
        <taxon>Oryzoideae</taxon>
        <taxon>Oryzeae</taxon>
        <taxon>Oryzinae</taxon>
        <taxon>Oryza</taxon>
        <taxon>Oryza meyeriana</taxon>
    </lineage>
</organism>
<evidence type="ECO:0000313" key="2">
    <source>
        <dbReference type="Proteomes" id="UP000479710"/>
    </source>
</evidence>
<proteinExistence type="predicted"/>
<accession>A0A6G1FGD0</accession>
<name>A0A6G1FGD0_9ORYZ</name>
<dbReference type="AlphaFoldDB" id="A0A6G1FGD0"/>